<reference evidence="3" key="1">
    <citation type="submission" date="2017-08" db="EMBL/GenBank/DDBJ databases">
        <authorList>
            <person name="Imhoff J.F."/>
            <person name="Rahn T."/>
            <person name="Kuenzel S."/>
            <person name="Neulinger S.C."/>
        </authorList>
    </citation>
    <scope>NUCLEOTIDE SEQUENCE</scope>
    <source>
        <strain evidence="3">DSM 9154</strain>
    </source>
</reference>
<dbReference type="InterPro" id="IPR012422">
    <property type="entry name" value="Cyt_c_oxidase_su4_bac-aa3"/>
</dbReference>
<name>A0A934V078_9PROT</name>
<dbReference type="SUPFAM" id="SSF81469">
    <property type="entry name" value="Bacterial aa3 type cytochrome c oxidase subunit IV"/>
    <property type="match status" value="1"/>
</dbReference>
<gene>
    <name evidence="3" type="ORF">CKO21_09680</name>
</gene>
<evidence type="ECO:0000313" key="4">
    <source>
        <dbReference type="Proteomes" id="UP000778970"/>
    </source>
</evidence>
<dbReference type="Proteomes" id="UP000778970">
    <property type="component" value="Unassembled WGS sequence"/>
</dbReference>
<keyword evidence="1" id="KW-0472">Membrane</keyword>
<organism evidence="3 4">
    <name type="scientific">Rhodovibrio salinarum</name>
    <dbReference type="NCBI Taxonomy" id="1087"/>
    <lineage>
        <taxon>Bacteria</taxon>
        <taxon>Pseudomonadati</taxon>
        <taxon>Pseudomonadota</taxon>
        <taxon>Alphaproteobacteria</taxon>
        <taxon>Rhodospirillales</taxon>
        <taxon>Rhodovibrionaceae</taxon>
        <taxon>Rhodovibrio</taxon>
    </lineage>
</organism>
<accession>A0A934V078</accession>
<dbReference type="AlphaFoldDB" id="A0A934V078"/>
<dbReference type="EMBL" id="NRRE01000026">
    <property type="protein sequence ID" value="MBK1697513.1"/>
    <property type="molecule type" value="Genomic_DNA"/>
</dbReference>
<comment type="caution">
    <text evidence="3">The sequence shown here is derived from an EMBL/GenBank/DDBJ whole genome shotgun (WGS) entry which is preliminary data.</text>
</comment>
<keyword evidence="1" id="KW-1133">Transmembrane helix</keyword>
<dbReference type="InterPro" id="IPR036596">
    <property type="entry name" value="Cyt-C_aa3_sf"/>
</dbReference>
<dbReference type="Gene3D" id="1.20.5.160">
    <property type="entry name" value="Bacterial aa3 type cytochrome c oxidase subunit IV"/>
    <property type="match status" value="1"/>
</dbReference>
<proteinExistence type="predicted"/>
<dbReference type="Pfam" id="PF07835">
    <property type="entry name" value="COX4_pro_2"/>
    <property type="match status" value="1"/>
</dbReference>
<sequence length="46" mass="4991">MVMAGNNDDNFDLESHKKAFQGFTKLLTYASAAVAVVLALMALFLL</sequence>
<feature type="transmembrane region" description="Helical" evidence="1">
    <location>
        <begin position="26"/>
        <end position="45"/>
    </location>
</feature>
<evidence type="ECO:0000313" key="3">
    <source>
        <dbReference type="EMBL" id="MBK1697513.1"/>
    </source>
</evidence>
<feature type="domain" description="Cytochrome c oxidase subunit IV bacterial aa3 type" evidence="2">
    <location>
        <begin position="12"/>
        <end position="45"/>
    </location>
</feature>
<reference evidence="3" key="2">
    <citation type="journal article" date="2020" name="Microorganisms">
        <title>Osmotic Adaptation and Compatible Solute Biosynthesis of Phototrophic Bacteria as Revealed from Genome Analyses.</title>
        <authorList>
            <person name="Imhoff J.F."/>
            <person name="Rahn T."/>
            <person name="Kunzel S."/>
            <person name="Keller A."/>
            <person name="Neulinger S.C."/>
        </authorList>
    </citation>
    <scope>NUCLEOTIDE SEQUENCE</scope>
    <source>
        <strain evidence="3">DSM 9154</strain>
    </source>
</reference>
<evidence type="ECO:0000259" key="2">
    <source>
        <dbReference type="Pfam" id="PF07835"/>
    </source>
</evidence>
<protein>
    <submittedName>
        <fullName evidence="3">Aa3-type cytochrome c oxidase subunit IV</fullName>
    </submittedName>
</protein>
<evidence type="ECO:0000256" key="1">
    <source>
        <dbReference type="SAM" id="Phobius"/>
    </source>
</evidence>
<keyword evidence="1" id="KW-0812">Transmembrane</keyword>
<keyword evidence="4" id="KW-1185">Reference proteome</keyword>